<dbReference type="PRINTS" id="PR01185">
    <property type="entry name" value="INTEGRINA"/>
</dbReference>
<name>A0ABP8TUY6_9ACTN</name>
<gene>
    <name evidence="5" type="ORF">GCM10023195_64990</name>
</gene>
<dbReference type="PANTHER" id="PTHR46580:SF2">
    <property type="entry name" value="MAM DOMAIN-CONTAINING PROTEIN"/>
    <property type="match status" value="1"/>
</dbReference>
<proteinExistence type="predicted"/>
<protein>
    <submittedName>
        <fullName evidence="5">FG-GAP-like repeat-containing protein</fullName>
    </submittedName>
</protein>
<dbReference type="RefSeq" id="WP_345363182.1">
    <property type="nucleotide sequence ID" value="NZ_BAABHJ010000027.1"/>
</dbReference>
<keyword evidence="3" id="KW-0325">Glycoprotein</keyword>
<keyword evidence="2" id="KW-0677">Repeat</keyword>
<evidence type="ECO:0000256" key="2">
    <source>
        <dbReference type="ARBA" id="ARBA00022737"/>
    </source>
</evidence>
<evidence type="ECO:0000256" key="4">
    <source>
        <dbReference type="SAM" id="SignalP"/>
    </source>
</evidence>
<dbReference type="Gene3D" id="2.130.10.130">
    <property type="entry name" value="Integrin alpha, N-terminal"/>
    <property type="match status" value="3"/>
</dbReference>
<dbReference type="InterPro" id="IPR000413">
    <property type="entry name" value="Integrin_alpha"/>
</dbReference>
<feature type="signal peptide" evidence="4">
    <location>
        <begin position="1"/>
        <end position="30"/>
    </location>
</feature>
<dbReference type="PANTHER" id="PTHR46580">
    <property type="entry name" value="SENSOR KINASE-RELATED"/>
    <property type="match status" value="1"/>
</dbReference>
<dbReference type="Gene3D" id="2.40.128.340">
    <property type="match status" value="1"/>
</dbReference>
<reference evidence="6" key="1">
    <citation type="journal article" date="2019" name="Int. J. Syst. Evol. Microbiol.">
        <title>The Global Catalogue of Microorganisms (GCM) 10K type strain sequencing project: providing services to taxonomists for standard genome sequencing and annotation.</title>
        <authorList>
            <consortium name="The Broad Institute Genomics Platform"/>
            <consortium name="The Broad Institute Genome Sequencing Center for Infectious Disease"/>
            <person name="Wu L."/>
            <person name="Ma J."/>
        </authorList>
    </citation>
    <scope>NUCLEOTIDE SEQUENCE [LARGE SCALE GENOMIC DNA]</scope>
    <source>
        <strain evidence="6">JCM 17938</strain>
    </source>
</reference>
<dbReference type="EMBL" id="BAABHJ010000027">
    <property type="protein sequence ID" value="GAA4614836.1"/>
    <property type="molecule type" value="Genomic_DNA"/>
</dbReference>
<comment type="caution">
    <text evidence="5">The sequence shown here is derived from an EMBL/GenBank/DDBJ whole genome shotgun (WGS) entry which is preliminary data.</text>
</comment>
<evidence type="ECO:0000313" key="6">
    <source>
        <dbReference type="Proteomes" id="UP001500212"/>
    </source>
</evidence>
<dbReference type="Pfam" id="PF13517">
    <property type="entry name" value="FG-GAP_3"/>
    <property type="match status" value="1"/>
</dbReference>
<sequence length="467" mass="46343">MRTHSAAVAGAAVVVTAFGLAGAVAAPAHASAHPAKAGDFNGDGRRDLVVASPGGTVAGEEEAGFVTVVYGGASGPDKARRQTLTQDSPGIPGAPAAYNAFGGAVASADFDRDGYADLAVTVGRPWRIVIVYGGAKGLTSRTTALSGPGAWISPHLAVGDFDHDGGTDLASSVTGDTNALVLFRDVRDQPVTATAYPVQTKGDEVDAINPVAGDFTGDGYTDLVVLVRSSIDGEQVERRAELRRGSPAGLGEPTAVGSGIGPVAVAGDVNGDGRADLVAATGGGDGDRSDPPEGILVFLGTASGPGSPKKFTQDTAGVPGVSEPRDGWGTVLAVGDVDGDRRADVAVGAPGEDVGRVADAGAVTILRGAAGGLTAKGAQIFDPNTAHVPGVAETADAFGGGLSLEDLSGDGRADLTAGAPGENGQEGGLWVLRGSRTGLTTTSLRTLTPADLGVAKRHAQLGRVLLP</sequence>
<feature type="chain" id="PRO_5046852597" evidence="4">
    <location>
        <begin position="31"/>
        <end position="467"/>
    </location>
</feature>
<dbReference type="InterPro" id="IPR028994">
    <property type="entry name" value="Integrin_alpha_N"/>
</dbReference>
<keyword evidence="1 4" id="KW-0732">Signal</keyword>
<evidence type="ECO:0000256" key="3">
    <source>
        <dbReference type="ARBA" id="ARBA00023180"/>
    </source>
</evidence>
<dbReference type="PROSITE" id="PS51470">
    <property type="entry name" value="FG_GAP"/>
    <property type="match status" value="1"/>
</dbReference>
<dbReference type="SUPFAM" id="SSF69318">
    <property type="entry name" value="Integrin alpha N-terminal domain"/>
    <property type="match status" value="1"/>
</dbReference>
<dbReference type="Pfam" id="PF01839">
    <property type="entry name" value="FG-GAP"/>
    <property type="match status" value="3"/>
</dbReference>
<dbReference type="SMART" id="SM00191">
    <property type="entry name" value="Int_alpha"/>
    <property type="match status" value="6"/>
</dbReference>
<evidence type="ECO:0000256" key="1">
    <source>
        <dbReference type="ARBA" id="ARBA00022729"/>
    </source>
</evidence>
<organism evidence="5 6">
    <name type="scientific">Actinoallomurus liliacearum</name>
    <dbReference type="NCBI Taxonomy" id="1080073"/>
    <lineage>
        <taxon>Bacteria</taxon>
        <taxon>Bacillati</taxon>
        <taxon>Actinomycetota</taxon>
        <taxon>Actinomycetes</taxon>
        <taxon>Streptosporangiales</taxon>
        <taxon>Thermomonosporaceae</taxon>
        <taxon>Actinoallomurus</taxon>
    </lineage>
</organism>
<keyword evidence="6" id="KW-1185">Reference proteome</keyword>
<dbReference type="Proteomes" id="UP001500212">
    <property type="component" value="Unassembled WGS sequence"/>
</dbReference>
<dbReference type="InterPro" id="IPR013519">
    <property type="entry name" value="Int_alpha_beta-p"/>
</dbReference>
<accession>A0ABP8TUY6</accession>
<dbReference type="InterPro" id="IPR013517">
    <property type="entry name" value="FG-GAP"/>
</dbReference>
<evidence type="ECO:0000313" key="5">
    <source>
        <dbReference type="EMBL" id="GAA4614836.1"/>
    </source>
</evidence>